<comment type="caution">
    <text evidence="1">The sequence shown here is derived from an EMBL/GenBank/DDBJ whole genome shotgun (WGS) entry which is preliminary data.</text>
</comment>
<organism evidence="1 2">
    <name type="scientific">Candidatus Kaiserbacteria bacterium RIFCSPHIGHO2_02_FULL_49_34</name>
    <dbReference type="NCBI Taxonomy" id="1798491"/>
    <lineage>
        <taxon>Bacteria</taxon>
        <taxon>Candidatus Kaiseribacteriota</taxon>
    </lineage>
</organism>
<evidence type="ECO:0000313" key="2">
    <source>
        <dbReference type="Proteomes" id="UP000176511"/>
    </source>
</evidence>
<sequence>MLKESFAAERAWRSGPGIADGEDIEKGVLGAPVLKPREKMPEEYMAYKDAVAWVREHQPDAFSRSKLIKNLRTRVAELCTNIDEPVKFYTAVGTPLDIYHGVDAFFAQGHKIATVDLSMKEKENYKADVLMTVAFDSNGEPVSTERALQMTAEAIADTLNRA</sequence>
<gene>
    <name evidence="1" type="ORF">A3C87_00075</name>
</gene>
<protein>
    <submittedName>
        <fullName evidence="1">Uncharacterized protein</fullName>
    </submittedName>
</protein>
<dbReference type="STRING" id="1798491.A3C87_00075"/>
<dbReference type="EMBL" id="MFLE01000018">
    <property type="protein sequence ID" value="OGG61370.1"/>
    <property type="molecule type" value="Genomic_DNA"/>
</dbReference>
<evidence type="ECO:0000313" key="1">
    <source>
        <dbReference type="EMBL" id="OGG61370.1"/>
    </source>
</evidence>
<name>A0A1F6DJ77_9BACT</name>
<accession>A0A1F6DJ77</accession>
<reference evidence="1 2" key="1">
    <citation type="journal article" date="2016" name="Nat. Commun.">
        <title>Thousands of microbial genomes shed light on interconnected biogeochemical processes in an aquifer system.</title>
        <authorList>
            <person name="Anantharaman K."/>
            <person name="Brown C.T."/>
            <person name="Hug L.A."/>
            <person name="Sharon I."/>
            <person name="Castelle C.J."/>
            <person name="Probst A.J."/>
            <person name="Thomas B.C."/>
            <person name="Singh A."/>
            <person name="Wilkins M.J."/>
            <person name="Karaoz U."/>
            <person name="Brodie E.L."/>
            <person name="Williams K.H."/>
            <person name="Hubbard S.S."/>
            <person name="Banfield J.F."/>
        </authorList>
    </citation>
    <scope>NUCLEOTIDE SEQUENCE [LARGE SCALE GENOMIC DNA]</scope>
</reference>
<dbReference type="AlphaFoldDB" id="A0A1F6DJ77"/>
<proteinExistence type="predicted"/>
<dbReference type="Proteomes" id="UP000176511">
    <property type="component" value="Unassembled WGS sequence"/>
</dbReference>